<evidence type="ECO:0000256" key="1">
    <source>
        <dbReference type="ARBA" id="ARBA00023015"/>
    </source>
</evidence>
<keyword evidence="3" id="KW-0804">Transcription</keyword>
<dbReference type="Pfam" id="PF12802">
    <property type="entry name" value="MarR_2"/>
    <property type="match status" value="1"/>
</dbReference>
<dbReference type="AlphaFoldDB" id="A0A9D2CA39"/>
<sequence length="169" mass="18708">MEKTPLRATSDEISDAWQRELPGVPTRSIAVITSVKVIGRSLRRAREEALSKHRIDAATLDLLSSLRRAGTPYTLTTRELTDVCFVTAGAISQRVAKAEREGLVARRSLTNRRVEVELTERGHRLVEESAAHVLATDESLVAGLTDAEIDQLGRLLNRWQQTMHVASAD</sequence>
<evidence type="ECO:0000313" key="5">
    <source>
        <dbReference type="EMBL" id="HIY66378.1"/>
    </source>
</evidence>
<organism evidence="5 6">
    <name type="scientific">Candidatus Agrococcus pullicola</name>
    <dbReference type="NCBI Taxonomy" id="2838429"/>
    <lineage>
        <taxon>Bacteria</taxon>
        <taxon>Bacillati</taxon>
        <taxon>Actinomycetota</taxon>
        <taxon>Actinomycetes</taxon>
        <taxon>Micrococcales</taxon>
        <taxon>Microbacteriaceae</taxon>
        <taxon>Agrococcus</taxon>
    </lineage>
</organism>
<dbReference type="Gene3D" id="1.10.10.10">
    <property type="entry name" value="Winged helix-like DNA-binding domain superfamily/Winged helix DNA-binding domain"/>
    <property type="match status" value="1"/>
</dbReference>
<dbReference type="Proteomes" id="UP000824005">
    <property type="component" value="Unassembled WGS sequence"/>
</dbReference>
<dbReference type="SMART" id="SM00347">
    <property type="entry name" value="HTH_MARR"/>
    <property type="match status" value="1"/>
</dbReference>
<protein>
    <submittedName>
        <fullName evidence="5">MarR family transcriptional regulator</fullName>
    </submittedName>
</protein>
<comment type="caution">
    <text evidence="5">The sequence shown here is derived from an EMBL/GenBank/DDBJ whole genome shotgun (WGS) entry which is preliminary data.</text>
</comment>
<dbReference type="InterPro" id="IPR036390">
    <property type="entry name" value="WH_DNA-bd_sf"/>
</dbReference>
<dbReference type="GO" id="GO:0003700">
    <property type="term" value="F:DNA-binding transcription factor activity"/>
    <property type="evidence" value="ECO:0007669"/>
    <property type="project" value="InterPro"/>
</dbReference>
<dbReference type="InterPro" id="IPR036388">
    <property type="entry name" value="WH-like_DNA-bd_sf"/>
</dbReference>
<dbReference type="EMBL" id="DXDC01000269">
    <property type="protein sequence ID" value="HIY66378.1"/>
    <property type="molecule type" value="Genomic_DNA"/>
</dbReference>
<reference evidence="5" key="1">
    <citation type="journal article" date="2021" name="PeerJ">
        <title>Extensive microbial diversity within the chicken gut microbiome revealed by metagenomics and culture.</title>
        <authorList>
            <person name="Gilroy R."/>
            <person name="Ravi A."/>
            <person name="Getino M."/>
            <person name="Pursley I."/>
            <person name="Horton D.L."/>
            <person name="Alikhan N.F."/>
            <person name="Baker D."/>
            <person name="Gharbi K."/>
            <person name="Hall N."/>
            <person name="Watson M."/>
            <person name="Adriaenssens E.M."/>
            <person name="Foster-Nyarko E."/>
            <person name="Jarju S."/>
            <person name="Secka A."/>
            <person name="Antonio M."/>
            <person name="Oren A."/>
            <person name="Chaudhuri R.R."/>
            <person name="La Ragione R."/>
            <person name="Hildebrand F."/>
            <person name="Pallen M.J."/>
        </authorList>
    </citation>
    <scope>NUCLEOTIDE SEQUENCE</scope>
    <source>
        <strain evidence="5">ChiGjej1B1-98</strain>
    </source>
</reference>
<evidence type="ECO:0000256" key="3">
    <source>
        <dbReference type="ARBA" id="ARBA00023163"/>
    </source>
</evidence>
<gene>
    <name evidence="5" type="ORF">H9830_08905</name>
</gene>
<keyword evidence="1" id="KW-0805">Transcription regulation</keyword>
<name>A0A9D2CA39_9MICO</name>
<dbReference type="PANTHER" id="PTHR42756">
    <property type="entry name" value="TRANSCRIPTIONAL REGULATOR, MARR"/>
    <property type="match status" value="1"/>
</dbReference>
<dbReference type="SUPFAM" id="SSF46785">
    <property type="entry name" value="Winged helix' DNA-binding domain"/>
    <property type="match status" value="1"/>
</dbReference>
<proteinExistence type="predicted"/>
<evidence type="ECO:0000313" key="6">
    <source>
        <dbReference type="Proteomes" id="UP000824005"/>
    </source>
</evidence>
<reference evidence="5" key="2">
    <citation type="submission" date="2021-04" db="EMBL/GenBank/DDBJ databases">
        <authorList>
            <person name="Gilroy R."/>
        </authorList>
    </citation>
    <scope>NUCLEOTIDE SEQUENCE</scope>
    <source>
        <strain evidence="5">ChiGjej1B1-98</strain>
    </source>
</reference>
<evidence type="ECO:0000259" key="4">
    <source>
        <dbReference type="PROSITE" id="PS50995"/>
    </source>
</evidence>
<keyword evidence="2" id="KW-0238">DNA-binding</keyword>
<accession>A0A9D2CA39</accession>
<evidence type="ECO:0000256" key="2">
    <source>
        <dbReference type="ARBA" id="ARBA00023125"/>
    </source>
</evidence>
<dbReference type="InterPro" id="IPR000835">
    <property type="entry name" value="HTH_MarR-typ"/>
</dbReference>
<dbReference type="PANTHER" id="PTHR42756:SF1">
    <property type="entry name" value="TRANSCRIPTIONAL REPRESSOR OF EMRAB OPERON"/>
    <property type="match status" value="1"/>
</dbReference>
<dbReference type="PROSITE" id="PS50995">
    <property type="entry name" value="HTH_MARR_2"/>
    <property type="match status" value="1"/>
</dbReference>
<feature type="domain" description="HTH marR-type" evidence="4">
    <location>
        <begin position="28"/>
        <end position="161"/>
    </location>
</feature>
<dbReference type="GO" id="GO:0003677">
    <property type="term" value="F:DNA binding"/>
    <property type="evidence" value="ECO:0007669"/>
    <property type="project" value="UniProtKB-KW"/>
</dbReference>